<comment type="similarity">
    <text evidence="2 8">Belongs to the short-chain dehydrogenases/reductases (SDR) family.</text>
</comment>
<comment type="subunit">
    <text evidence="8">Homotetramer.</text>
</comment>
<evidence type="ECO:0000256" key="4">
    <source>
        <dbReference type="ARBA" id="ARBA00023002"/>
    </source>
</evidence>
<comment type="pathway">
    <text evidence="8">Lipid metabolism; fatty acid biosynthesis.</text>
</comment>
<keyword evidence="8" id="KW-0444">Lipid biosynthesis</keyword>
<dbReference type="eggNOG" id="COG1028">
    <property type="taxonomic scope" value="Bacteria"/>
</dbReference>
<dbReference type="InterPro" id="IPR002347">
    <property type="entry name" value="SDR_fam"/>
</dbReference>
<dbReference type="NCBIfam" id="NF009466">
    <property type="entry name" value="PRK12826.1-2"/>
    <property type="match status" value="1"/>
</dbReference>
<evidence type="ECO:0000256" key="8">
    <source>
        <dbReference type="RuleBase" id="RU366074"/>
    </source>
</evidence>
<name>H9UFR3_SPIAZ</name>
<dbReference type="InterPro" id="IPR020904">
    <property type="entry name" value="Sc_DH/Rdtase_CS"/>
</dbReference>
<keyword evidence="8" id="KW-0276">Fatty acid metabolism</keyword>
<evidence type="ECO:0000256" key="3">
    <source>
        <dbReference type="ARBA" id="ARBA00022857"/>
    </source>
</evidence>
<comment type="catalytic activity">
    <reaction evidence="5 8">
        <text>a (3R)-hydroxyacyl-[ACP] + NADP(+) = a 3-oxoacyl-[ACP] + NADPH + H(+)</text>
        <dbReference type="Rhea" id="RHEA:17397"/>
        <dbReference type="Rhea" id="RHEA-COMP:9916"/>
        <dbReference type="Rhea" id="RHEA-COMP:9945"/>
        <dbReference type="ChEBI" id="CHEBI:15378"/>
        <dbReference type="ChEBI" id="CHEBI:57783"/>
        <dbReference type="ChEBI" id="CHEBI:58349"/>
        <dbReference type="ChEBI" id="CHEBI:78776"/>
        <dbReference type="ChEBI" id="CHEBI:78827"/>
        <dbReference type="EC" id="1.1.1.100"/>
    </reaction>
</comment>
<dbReference type="NCBIfam" id="TIGR01830">
    <property type="entry name" value="3oxo_ACP_reduc"/>
    <property type="match status" value="1"/>
</dbReference>
<dbReference type="SMART" id="SM00822">
    <property type="entry name" value="PKS_KR"/>
    <property type="match status" value="1"/>
</dbReference>
<keyword evidence="8" id="KW-0443">Lipid metabolism</keyword>
<dbReference type="RefSeq" id="WP_014454354.1">
    <property type="nucleotide sequence ID" value="NC_017098.1"/>
</dbReference>
<comment type="function">
    <text evidence="1 8">Catalyzes the NADPH-dependent reduction of beta-ketoacyl-ACP substrates to beta-hydroxyacyl-ACP products, the first reductive step in the elongation cycle of fatty acid biosynthesis.</text>
</comment>
<dbReference type="GO" id="GO:0004316">
    <property type="term" value="F:3-oxoacyl-[acyl-carrier-protein] reductase (NADPH) activity"/>
    <property type="evidence" value="ECO:0007669"/>
    <property type="project" value="UniProtKB-UniRule"/>
</dbReference>
<dbReference type="InterPro" id="IPR011284">
    <property type="entry name" value="3oxo_ACP_reduc"/>
</dbReference>
<feature type="binding site" evidence="7">
    <location>
        <position position="194"/>
    </location>
    <ligand>
        <name>NADP(+)</name>
        <dbReference type="ChEBI" id="CHEBI:58349"/>
    </ligand>
</feature>
<dbReference type="EMBL" id="CP003282">
    <property type="protein sequence ID" value="AFG36356.1"/>
    <property type="molecule type" value="Genomic_DNA"/>
</dbReference>
<accession>H9UFR3</accession>
<dbReference type="CDD" id="cd05333">
    <property type="entry name" value="BKR_SDR_c"/>
    <property type="match status" value="1"/>
</dbReference>
<dbReference type="AlphaFoldDB" id="H9UFR3"/>
<dbReference type="InterPro" id="IPR036291">
    <property type="entry name" value="NAD(P)-bd_dom_sf"/>
</dbReference>
<evidence type="ECO:0000259" key="9">
    <source>
        <dbReference type="SMART" id="SM00822"/>
    </source>
</evidence>
<evidence type="ECO:0000256" key="6">
    <source>
        <dbReference type="PIRSR" id="PIRSR611284-1"/>
    </source>
</evidence>
<dbReference type="NCBIfam" id="NF005559">
    <property type="entry name" value="PRK07231.1"/>
    <property type="match status" value="1"/>
</dbReference>
<evidence type="ECO:0000256" key="2">
    <source>
        <dbReference type="ARBA" id="ARBA00006484"/>
    </source>
</evidence>
<dbReference type="PROSITE" id="PS00061">
    <property type="entry name" value="ADH_SHORT"/>
    <property type="match status" value="1"/>
</dbReference>
<keyword evidence="3 7" id="KW-0521">NADP</keyword>
<feature type="binding site" evidence="7">
    <location>
        <position position="96"/>
    </location>
    <ligand>
        <name>NADP(+)</name>
        <dbReference type="ChEBI" id="CHEBI:58349"/>
    </ligand>
</feature>
<dbReference type="GO" id="GO:0051287">
    <property type="term" value="F:NAD binding"/>
    <property type="evidence" value="ECO:0007669"/>
    <property type="project" value="UniProtKB-UniRule"/>
</dbReference>
<dbReference type="Gene3D" id="3.40.50.720">
    <property type="entry name" value="NAD(P)-binding Rossmann-like Domain"/>
    <property type="match status" value="1"/>
</dbReference>
<keyword evidence="4 8" id="KW-0560">Oxidoreductase</keyword>
<feature type="domain" description="Ketoreductase" evidence="9">
    <location>
        <begin position="12"/>
        <end position="197"/>
    </location>
</feature>
<dbReference type="STRING" id="889378.Spiaf_0248"/>
<organism evidence="10 11">
    <name type="scientific">Spirochaeta africana (strain ATCC 700263 / DSM 8902 / Z-7692)</name>
    <dbReference type="NCBI Taxonomy" id="889378"/>
    <lineage>
        <taxon>Bacteria</taxon>
        <taxon>Pseudomonadati</taxon>
        <taxon>Spirochaetota</taxon>
        <taxon>Spirochaetia</taxon>
        <taxon>Spirochaetales</taxon>
        <taxon>Spirochaetaceae</taxon>
        <taxon>Spirochaeta</taxon>
    </lineage>
</organism>
<dbReference type="OrthoDB" id="9803333at2"/>
<dbReference type="Pfam" id="PF13561">
    <property type="entry name" value="adh_short_C2"/>
    <property type="match status" value="1"/>
</dbReference>
<sequence length="253" mass="26932">MADTTPRLLENKIALVTGGSRGIGKDIVLKLAAQGASVYYLSQSEGPHADEFATAASENGVFITHKQGSVADAERVDAVVKEILDESEGVDILINNAGITRDGLIMRMSNEDWQQVLDINLTGTFYLCRALTRSMLRRRSGSIINVSSIVGLIGNGGQTNYSASKAGMIGFTKSLAREISSRGVRANVIAPGFIRTDMTDKLSDEQKEALQEQIPLGRIGDSSEIADAAVFLASDMSSYITGQVLEVTGGLGM</sequence>
<dbReference type="SUPFAM" id="SSF51735">
    <property type="entry name" value="NAD(P)-binding Rossmann-fold domains"/>
    <property type="match status" value="1"/>
</dbReference>
<protein>
    <recommendedName>
        <fullName evidence="8">3-oxoacyl-[acyl-carrier-protein] reductase</fullName>
        <ecNumber evidence="8">1.1.1.100</ecNumber>
    </recommendedName>
</protein>
<dbReference type="PANTHER" id="PTHR42760">
    <property type="entry name" value="SHORT-CHAIN DEHYDROGENASES/REDUCTASES FAMILY MEMBER"/>
    <property type="match status" value="1"/>
</dbReference>
<dbReference type="KEGG" id="sfc:Spiaf_0248"/>
<evidence type="ECO:0000256" key="5">
    <source>
        <dbReference type="ARBA" id="ARBA00048508"/>
    </source>
</evidence>
<proteinExistence type="inferred from homology"/>
<evidence type="ECO:0000313" key="11">
    <source>
        <dbReference type="Proteomes" id="UP000007383"/>
    </source>
</evidence>
<dbReference type="PRINTS" id="PR00081">
    <property type="entry name" value="GDHRDH"/>
</dbReference>
<dbReference type="PRINTS" id="PR00080">
    <property type="entry name" value="SDRFAMILY"/>
</dbReference>
<dbReference type="InterPro" id="IPR057326">
    <property type="entry name" value="KR_dom"/>
</dbReference>
<gene>
    <name evidence="10" type="ordered locus">Spiaf_0248</name>
</gene>
<feature type="binding site" evidence="7">
    <location>
        <begin position="18"/>
        <end position="21"/>
    </location>
    <ligand>
        <name>NADP(+)</name>
        <dbReference type="ChEBI" id="CHEBI:58349"/>
    </ligand>
</feature>
<dbReference type="UniPathway" id="UPA00094"/>
<keyword evidence="8" id="KW-0275">Fatty acid biosynthesis</keyword>
<evidence type="ECO:0000313" key="10">
    <source>
        <dbReference type="EMBL" id="AFG36356.1"/>
    </source>
</evidence>
<dbReference type="EC" id="1.1.1.100" evidence="8"/>
<keyword evidence="11" id="KW-1185">Reference proteome</keyword>
<dbReference type="GO" id="GO:0006633">
    <property type="term" value="P:fatty acid biosynthetic process"/>
    <property type="evidence" value="ECO:0007669"/>
    <property type="project" value="UniProtKB-UniPathway"/>
</dbReference>
<dbReference type="FunFam" id="3.40.50.720:FF:000115">
    <property type="entry name" value="3-oxoacyl-[acyl-carrier-protein] reductase FabG"/>
    <property type="match status" value="1"/>
</dbReference>
<dbReference type="PATRIC" id="fig|889378.3.peg.250"/>
<evidence type="ECO:0000256" key="7">
    <source>
        <dbReference type="PIRSR" id="PIRSR611284-2"/>
    </source>
</evidence>
<feature type="active site" description="Proton acceptor" evidence="6">
    <location>
        <position position="161"/>
    </location>
</feature>
<reference evidence="11" key="1">
    <citation type="journal article" date="2013" name="Stand. Genomic Sci.">
        <title>Complete genome sequence of the halophilic bacterium Spirochaeta africana type strain (Z-7692(T)) from the alkaline Lake Magadi in the East African Rift.</title>
        <authorList>
            <person name="Liolos K."/>
            <person name="Abt B."/>
            <person name="Scheuner C."/>
            <person name="Teshima H."/>
            <person name="Held B."/>
            <person name="Lapidus A."/>
            <person name="Nolan M."/>
            <person name="Lucas S."/>
            <person name="Deshpande S."/>
            <person name="Cheng J.F."/>
            <person name="Tapia R."/>
            <person name="Goodwin L.A."/>
            <person name="Pitluck S."/>
            <person name="Pagani I."/>
            <person name="Ivanova N."/>
            <person name="Mavromatis K."/>
            <person name="Mikhailova N."/>
            <person name="Huntemann M."/>
            <person name="Pati A."/>
            <person name="Chen A."/>
            <person name="Palaniappan K."/>
            <person name="Land M."/>
            <person name="Rohde M."/>
            <person name="Tindall B.J."/>
            <person name="Detter J.C."/>
            <person name="Goker M."/>
            <person name="Bristow J."/>
            <person name="Eisen J.A."/>
            <person name="Markowitz V."/>
            <person name="Hugenholtz P."/>
            <person name="Woyke T."/>
            <person name="Klenk H.P."/>
            <person name="Kyrpides N.C."/>
        </authorList>
    </citation>
    <scope>NUCLEOTIDE SEQUENCE</scope>
    <source>
        <strain evidence="11">ATCC 700263 / DSM 8902 / Z-7692</strain>
    </source>
</reference>
<dbReference type="HOGENOM" id="CLU_010194_1_3_12"/>
<evidence type="ECO:0000256" key="1">
    <source>
        <dbReference type="ARBA" id="ARBA00002607"/>
    </source>
</evidence>
<feature type="binding site" evidence="7">
    <location>
        <begin position="161"/>
        <end position="165"/>
    </location>
    <ligand>
        <name>NADP(+)</name>
        <dbReference type="ChEBI" id="CHEBI:58349"/>
    </ligand>
</feature>
<dbReference type="PANTHER" id="PTHR42760:SF133">
    <property type="entry name" value="3-OXOACYL-[ACYL-CARRIER-PROTEIN] REDUCTASE"/>
    <property type="match status" value="1"/>
</dbReference>
<dbReference type="Proteomes" id="UP000007383">
    <property type="component" value="Chromosome"/>
</dbReference>